<feature type="region of interest" description="Disordered" evidence="1">
    <location>
        <begin position="265"/>
        <end position="288"/>
    </location>
</feature>
<proteinExistence type="predicted"/>
<gene>
    <name evidence="3" type="primary">BEAN1</name>
</gene>
<organism evidence="2 3">
    <name type="scientific">Geotrypetes seraphini</name>
    <name type="common">Gaboon caecilian</name>
    <name type="synonym">Caecilia seraphini</name>
    <dbReference type="NCBI Taxonomy" id="260995"/>
    <lineage>
        <taxon>Eukaryota</taxon>
        <taxon>Metazoa</taxon>
        <taxon>Chordata</taxon>
        <taxon>Craniata</taxon>
        <taxon>Vertebrata</taxon>
        <taxon>Euteleostomi</taxon>
        <taxon>Amphibia</taxon>
        <taxon>Gymnophiona</taxon>
        <taxon>Geotrypetes</taxon>
    </lineage>
</organism>
<dbReference type="InterPro" id="IPR039352">
    <property type="entry name" value="BEAN1"/>
</dbReference>
<dbReference type="RefSeq" id="XP_033796333.1">
    <property type="nucleotide sequence ID" value="XM_033940442.1"/>
</dbReference>
<sequence>MQLEWPAEGIGDPRPFLPLSALLCSTLGHGAAVGELSCSRKVSGAVYSDFAGLPEASVLFFLSQLASGTSIRTGLGRNYSSLSEKSILPCKKEALECGKGLCLLNWLHCHYQKNCGREFMAIKLTCSSPDSSSYGGSNGELQSACIEEFSPAFDLGSYMETMSQVNIGYPDSPPCYDECVGPRATQIYIPTDDPPPYSMADPCRNASSMSISLEEMTPGVTENVLDGSVQVEGSQLPLSSISFSTVTFGVATHYKNTATKQSRSFPLIPLDTPKNSTPQSHASSNRIM</sequence>
<feature type="compositionally biased region" description="Polar residues" evidence="1">
    <location>
        <begin position="273"/>
        <end position="288"/>
    </location>
</feature>
<evidence type="ECO:0000256" key="1">
    <source>
        <dbReference type="SAM" id="MobiDB-lite"/>
    </source>
</evidence>
<evidence type="ECO:0000313" key="3">
    <source>
        <dbReference type="RefSeq" id="XP_033796333.1"/>
    </source>
</evidence>
<dbReference type="PANTHER" id="PTHR36464:SF1">
    <property type="entry name" value="PROTEIN BEAN1"/>
    <property type="match status" value="1"/>
</dbReference>
<dbReference type="GeneID" id="117358784"/>
<reference evidence="3" key="1">
    <citation type="submission" date="2025-08" db="UniProtKB">
        <authorList>
            <consortium name="RefSeq"/>
        </authorList>
    </citation>
    <scope>IDENTIFICATION</scope>
</reference>
<dbReference type="CTD" id="146227"/>
<dbReference type="AlphaFoldDB" id="A0A6P8R7X5"/>
<accession>A0A6P8R7X5</accession>
<name>A0A6P8R7X5_GEOSA</name>
<dbReference type="PANTHER" id="PTHR36464">
    <property type="entry name" value="PROTEIN BEAN1"/>
    <property type="match status" value="1"/>
</dbReference>
<evidence type="ECO:0000313" key="2">
    <source>
        <dbReference type="Proteomes" id="UP000515159"/>
    </source>
</evidence>
<keyword evidence="2" id="KW-1185">Reference proteome</keyword>
<protein>
    <submittedName>
        <fullName evidence="3">Protein BEAN1 isoform X3</fullName>
    </submittedName>
</protein>
<dbReference type="Proteomes" id="UP000515159">
    <property type="component" value="Chromosome 4"/>
</dbReference>